<accession>A0A7K3M069</accession>
<dbReference type="EMBL" id="WLZY01000001">
    <property type="protein sequence ID" value="NDL56664.1"/>
    <property type="molecule type" value="Genomic_DNA"/>
</dbReference>
<sequence>MVSRFVRKVRTASGAVAVQVVTRQGREVVGVDHLGSAHTDAELELLLVAAQEQLAPGQEVLDVGPVQRAPARVEDVADWTTSSSASADVAAFDAGQLGVSPPAETGVERARGRPVVAGAGGRIVGMSSRLLWRVLTDAYTYLGFDAVADEAFKAMVLARIIEPTSKADTIRVLDEIGVKAPSLRTLFRALQRCQDRDYRDTLAKAATGFSARTTGTASLVLYDCTVRHEALVVRVGVRDHHRGTCRGTVP</sequence>
<dbReference type="Proteomes" id="UP000460435">
    <property type="component" value="Unassembled WGS sequence"/>
</dbReference>
<evidence type="ECO:0000313" key="1">
    <source>
        <dbReference type="EMBL" id="NDL56664.1"/>
    </source>
</evidence>
<comment type="caution">
    <text evidence="1">The sequence shown here is derived from an EMBL/GenBank/DDBJ whole genome shotgun (WGS) entry which is preliminary data.</text>
</comment>
<protein>
    <recommendedName>
        <fullName evidence="3">IS1634 family transposase</fullName>
    </recommendedName>
</protein>
<dbReference type="AlphaFoldDB" id="A0A7K3M069"/>
<gene>
    <name evidence="1" type="ORF">F7O44_06225</name>
</gene>
<evidence type="ECO:0000313" key="2">
    <source>
        <dbReference type="Proteomes" id="UP000460435"/>
    </source>
</evidence>
<keyword evidence="2" id="KW-1185">Reference proteome</keyword>
<organism evidence="1 2">
    <name type="scientific">Phytoactinopolyspora mesophila</name>
    <dbReference type="NCBI Taxonomy" id="2650750"/>
    <lineage>
        <taxon>Bacteria</taxon>
        <taxon>Bacillati</taxon>
        <taxon>Actinomycetota</taxon>
        <taxon>Actinomycetes</taxon>
        <taxon>Jiangellales</taxon>
        <taxon>Jiangellaceae</taxon>
        <taxon>Phytoactinopolyspora</taxon>
    </lineage>
</organism>
<name>A0A7K3M069_9ACTN</name>
<evidence type="ECO:0008006" key="3">
    <source>
        <dbReference type="Google" id="ProtNLM"/>
    </source>
</evidence>
<proteinExistence type="predicted"/>
<reference evidence="1 2" key="1">
    <citation type="submission" date="2019-11" db="EMBL/GenBank/DDBJ databases">
        <authorList>
            <person name="Li X.-J."/>
            <person name="Feng X.-M."/>
        </authorList>
    </citation>
    <scope>NUCLEOTIDE SEQUENCE [LARGE SCALE GENOMIC DNA]</scope>
    <source>
        <strain evidence="1 2">XMNu-373</strain>
    </source>
</reference>